<evidence type="ECO:0000313" key="3">
    <source>
        <dbReference type="EMBL" id="KAG2250102.1"/>
    </source>
</evidence>
<dbReference type="GO" id="GO:0005509">
    <property type="term" value="F:calcium ion binding"/>
    <property type="evidence" value="ECO:0007669"/>
    <property type="project" value="TreeGrafter"/>
</dbReference>
<evidence type="ECO:0000256" key="2">
    <source>
        <dbReference type="SAM" id="Phobius"/>
    </source>
</evidence>
<feature type="transmembrane region" description="Helical" evidence="2">
    <location>
        <begin position="114"/>
        <end position="137"/>
    </location>
</feature>
<name>A0A8X7PFQ3_BRACI</name>
<dbReference type="InterPro" id="IPR007736">
    <property type="entry name" value="Caleosin-related"/>
</dbReference>
<dbReference type="AlphaFoldDB" id="A0A8X7PFQ3"/>
<evidence type="ECO:0000313" key="4">
    <source>
        <dbReference type="Proteomes" id="UP000886595"/>
    </source>
</evidence>
<dbReference type="GO" id="GO:0004497">
    <property type="term" value="F:monooxygenase activity"/>
    <property type="evidence" value="ECO:0007669"/>
    <property type="project" value="TreeGrafter"/>
</dbReference>
<reference evidence="3 4" key="1">
    <citation type="submission" date="2020-02" db="EMBL/GenBank/DDBJ databases">
        <authorList>
            <person name="Ma Q."/>
            <person name="Huang Y."/>
            <person name="Song X."/>
            <person name="Pei D."/>
        </authorList>
    </citation>
    <scope>NUCLEOTIDE SEQUENCE [LARGE SCALE GENOMIC DNA]</scope>
    <source>
        <strain evidence="3">Sxm20200214</strain>
        <tissue evidence="3">Leaf</tissue>
    </source>
</reference>
<dbReference type="PANTHER" id="PTHR31495:SF50">
    <property type="entry name" value="PEROXYGENASE 1"/>
    <property type="match status" value="1"/>
</dbReference>
<dbReference type="Proteomes" id="UP000886595">
    <property type="component" value="Unassembled WGS sequence"/>
</dbReference>
<keyword evidence="2" id="KW-1133">Transmembrane helix</keyword>
<organism evidence="3 4">
    <name type="scientific">Brassica carinata</name>
    <name type="common">Ethiopian mustard</name>
    <name type="synonym">Abyssinian cabbage</name>
    <dbReference type="NCBI Taxonomy" id="52824"/>
    <lineage>
        <taxon>Eukaryota</taxon>
        <taxon>Viridiplantae</taxon>
        <taxon>Streptophyta</taxon>
        <taxon>Embryophyta</taxon>
        <taxon>Tracheophyta</taxon>
        <taxon>Spermatophyta</taxon>
        <taxon>Magnoliopsida</taxon>
        <taxon>eudicotyledons</taxon>
        <taxon>Gunneridae</taxon>
        <taxon>Pentapetalae</taxon>
        <taxon>rosids</taxon>
        <taxon>malvids</taxon>
        <taxon>Brassicales</taxon>
        <taxon>Brassicaceae</taxon>
        <taxon>Brassiceae</taxon>
        <taxon>Brassica</taxon>
    </lineage>
</organism>
<evidence type="ECO:0000256" key="1">
    <source>
        <dbReference type="ARBA" id="ARBA00006765"/>
    </source>
</evidence>
<comment type="similarity">
    <text evidence="1">Belongs to the caleosin family.</text>
</comment>
<protein>
    <submittedName>
        <fullName evidence="3">Uncharacterized protein</fullName>
    </submittedName>
</protein>
<keyword evidence="4" id="KW-1185">Reference proteome</keyword>
<accession>A0A8X7PFQ3</accession>
<dbReference type="Pfam" id="PF05042">
    <property type="entry name" value="Caleosin"/>
    <property type="match status" value="1"/>
</dbReference>
<dbReference type="PANTHER" id="PTHR31495">
    <property type="entry name" value="PEROXYGENASE 3-RELATED"/>
    <property type="match status" value="1"/>
</dbReference>
<keyword evidence="2" id="KW-0812">Transmembrane</keyword>
<comment type="caution">
    <text evidence="3">The sequence shown here is derived from an EMBL/GenBank/DDBJ whole genome shotgun (WGS) entry which is preliminary data.</text>
</comment>
<dbReference type="EMBL" id="JAAMPC010000017">
    <property type="protein sequence ID" value="KAG2250102.1"/>
    <property type="molecule type" value="Genomic_DNA"/>
</dbReference>
<gene>
    <name evidence="3" type="ORF">Bca52824_089730</name>
</gene>
<dbReference type="OrthoDB" id="640742at2759"/>
<keyword evidence="2" id="KW-0472">Membrane</keyword>
<proteinExistence type="inferred from homology"/>
<sequence>MGTPTEIMERDAMATVAPYAPVTFHRRARVDMDDRLPKPCNNAFLLHPTILVVVNMRILYIHHAYIYLYACHPYGTPGHKNYGLSVLQQHVAFFDIDDNGIIYPWETYSGLRMLGFNIIVSLIAAAVINLALSYATLTGWFPSPFFPIYIHNIHKSKHGSDSRTYDNEGRFMPVNLELIFSKYAKTLPDKLSLGELWEMTQGQRDAWDIFGWIASKIEWGLLYLLARDEEGFLSKEAIRRCFDGSLFEYCAKIYAGINEDKTAYY</sequence>